<dbReference type="InterPro" id="IPR011701">
    <property type="entry name" value="MFS"/>
</dbReference>
<proteinExistence type="predicted"/>
<feature type="transmembrane region" description="Helical" evidence="7">
    <location>
        <begin position="492"/>
        <end position="513"/>
    </location>
</feature>
<feature type="transmembrane region" description="Helical" evidence="7">
    <location>
        <begin position="228"/>
        <end position="250"/>
    </location>
</feature>
<feature type="transmembrane region" description="Helical" evidence="7">
    <location>
        <begin position="407"/>
        <end position="427"/>
    </location>
</feature>
<dbReference type="SUPFAM" id="SSF103473">
    <property type="entry name" value="MFS general substrate transporter"/>
    <property type="match status" value="1"/>
</dbReference>
<evidence type="ECO:0000313" key="9">
    <source>
        <dbReference type="EMBL" id="TDQ04550.1"/>
    </source>
</evidence>
<dbReference type="OrthoDB" id="4532109at2"/>
<dbReference type="NCBIfam" id="TIGR00711">
    <property type="entry name" value="efflux_EmrB"/>
    <property type="match status" value="1"/>
</dbReference>
<dbReference type="AlphaFoldDB" id="A0A4R6SLX1"/>
<evidence type="ECO:0000256" key="6">
    <source>
        <dbReference type="ARBA" id="ARBA00023136"/>
    </source>
</evidence>
<reference evidence="9 10" key="1">
    <citation type="submission" date="2019-03" db="EMBL/GenBank/DDBJ databases">
        <title>Genomic Encyclopedia of Type Strains, Phase IV (KMG-IV): sequencing the most valuable type-strain genomes for metagenomic binning, comparative biology and taxonomic classification.</title>
        <authorList>
            <person name="Goeker M."/>
        </authorList>
    </citation>
    <scope>NUCLEOTIDE SEQUENCE [LARGE SCALE GENOMIC DNA]</scope>
    <source>
        <strain evidence="9 10">DSM 45361</strain>
    </source>
</reference>
<dbReference type="InterPro" id="IPR004638">
    <property type="entry name" value="EmrB-like"/>
</dbReference>
<feature type="transmembrane region" description="Helical" evidence="7">
    <location>
        <begin position="271"/>
        <end position="300"/>
    </location>
</feature>
<gene>
    <name evidence="9" type="ORF">EV186_101502</name>
</gene>
<evidence type="ECO:0000256" key="4">
    <source>
        <dbReference type="ARBA" id="ARBA00022692"/>
    </source>
</evidence>
<evidence type="ECO:0000256" key="2">
    <source>
        <dbReference type="ARBA" id="ARBA00022448"/>
    </source>
</evidence>
<dbReference type="PROSITE" id="PS50850">
    <property type="entry name" value="MFS"/>
    <property type="match status" value="1"/>
</dbReference>
<feature type="transmembrane region" description="Helical" evidence="7">
    <location>
        <begin position="337"/>
        <end position="357"/>
    </location>
</feature>
<feature type="transmembrane region" description="Helical" evidence="7">
    <location>
        <begin position="48"/>
        <end position="66"/>
    </location>
</feature>
<dbReference type="InterPro" id="IPR020846">
    <property type="entry name" value="MFS_dom"/>
</dbReference>
<evidence type="ECO:0000256" key="3">
    <source>
        <dbReference type="ARBA" id="ARBA00022475"/>
    </source>
</evidence>
<dbReference type="PANTHER" id="PTHR42718:SF39">
    <property type="entry name" value="ACTINORHODIN TRANSPORTER-RELATED"/>
    <property type="match status" value="1"/>
</dbReference>
<organism evidence="9 10">
    <name type="scientific">Labedaea rhizosphaerae</name>
    <dbReference type="NCBI Taxonomy" id="598644"/>
    <lineage>
        <taxon>Bacteria</taxon>
        <taxon>Bacillati</taxon>
        <taxon>Actinomycetota</taxon>
        <taxon>Actinomycetes</taxon>
        <taxon>Pseudonocardiales</taxon>
        <taxon>Pseudonocardiaceae</taxon>
        <taxon>Labedaea</taxon>
    </lineage>
</organism>
<dbReference type="Pfam" id="PF07690">
    <property type="entry name" value="MFS_1"/>
    <property type="match status" value="1"/>
</dbReference>
<keyword evidence="2" id="KW-0813">Transport</keyword>
<evidence type="ECO:0000256" key="1">
    <source>
        <dbReference type="ARBA" id="ARBA00004651"/>
    </source>
</evidence>
<dbReference type="Gene3D" id="1.20.1250.20">
    <property type="entry name" value="MFS general substrate transporter like domains"/>
    <property type="match status" value="1"/>
</dbReference>
<keyword evidence="3" id="KW-1003">Cell membrane</keyword>
<feature type="transmembrane region" description="Helical" evidence="7">
    <location>
        <begin position="369"/>
        <end position="395"/>
    </location>
</feature>
<comment type="subcellular location">
    <subcellularLocation>
        <location evidence="1">Cell membrane</location>
        <topology evidence="1">Multi-pass membrane protein</topology>
    </subcellularLocation>
</comment>
<feature type="transmembrane region" description="Helical" evidence="7">
    <location>
        <begin position="171"/>
        <end position="191"/>
    </location>
</feature>
<keyword evidence="10" id="KW-1185">Reference proteome</keyword>
<dbReference type="PANTHER" id="PTHR42718">
    <property type="entry name" value="MAJOR FACILITATOR SUPERFAMILY MULTIDRUG TRANSPORTER MFSC"/>
    <property type="match status" value="1"/>
</dbReference>
<comment type="caution">
    <text evidence="9">The sequence shown here is derived from an EMBL/GenBank/DDBJ whole genome shotgun (WGS) entry which is preliminary data.</text>
</comment>
<dbReference type="CDD" id="cd17321">
    <property type="entry name" value="MFS_MMR_MDR_like"/>
    <property type="match status" value="1"/>
</dbReference>
<name>A0A4R6SLX1_LABRH</name>
<dbReference type="PRINTS" id="PR01036">
    <property type="entry name" value="TCRTETB"/>
</dbReference>
<evidence type="ECO:0000313" key="10">
    <source>
        <dbReference type="Proteomes" id="UP000295444"/>
    </source>
</evidence>
<accession>A0A4R6SLX1</accession>
<evidence type="ECO:0000256" key="5">
    <source>
        <dbReference type="ARBA" id="ARBA00022989"/>
    </source>
</evidence>
<evidence type="ECO:0000256" key="7">
    <source>
        <dbReference type="SAM" id="Phobius"/>
    </source>
</evidence>
<sequence>MDQSSYSRRWLALTVLLVASFMDLLDTTIVNVALPAIRSDIGASYTEVQWVAAGYTLAFAVGLITGGRLGDRYGRKRIFLLGMAGFTAFSTLCGVAPNPETLVAARVLQGLSAAMMVPQVLSTLFAIFPPKERTAAGGLFGGIGGLAALVGPLLSGLLIDGDLFGLGWRAIFLVNVPVGVVAMIAAIVIVPETRSPNPLRLDLPGVALLSAAMFAIVFPLVQGRELDWPVWTFVLMAVGPVLVGVFVWHARRREARDQAPLVPMKLFKDRHFAIGLSMGAVFFAAMSAFFLTFTLALQIGLGFTPWRAGLITLPFSVGCGIAIGVASKLVERFGGRVATVGAVVMAAGAVGASYTLAGDFDAGFWALMPWMLLGGVGMGGIIGPIFALATAGVGGQEAGAASGTMNAVNQLGGAIGVAVLGVLYFGMLPGQAATSYDAVVTGPAAAQAKACFVDRVTAKDPLQLPASCIGVPQIRDTSPIRTATADTFTATLVHTCWYVAGALVLVAVLSLWLPRRGANATQPGPVRSDGDTKDFATTLA</sequence>
<keyword evidence="5 7" id="KW-1133">Transmembrane helix</keyword>
<protein>
    <submittedName>
        <fullName evidence="9">EmrB/QacA subfamily drug resistance transporter</fullName>
    </submittedName>
</protein>
<dbReference type="Gene3D" id="1.20.1720.10">
    <property type="entry name" value="Multidrug resistance protein D"/>
    <property type="match status" value="1"/>
</dbReference>
<dbReference type="EMBL" id="SNXZ01000001">
    <property type="protein sequence ID" value="TDQ04550.1"/>
    <property type="molecule type" value="Genomic_DNA"/>
</dbReference>
<feature type="transmembrane region" description="Helical" evidence="7">
    <location>
        <begin position="78"/>
        <end position="97"/>
    </location>
</feature>
<dbReference type="GO" id="GO:0022857">
    <property type="term" value="F:transmembrane transporter activity"/>
    <property type="evidence" value="ECO:0007669"/>
    <property type="project" value="InterPro"/>
</dbReference>
<dbReference type="Proteomes" id="UP000295444">
    <property type="component" value="Unassembled WGS sequence"/>
</dbReference>
<dbReference type="InterPro" id="IPR036259">
    <property type="entry name" value="MFS_trans_sf"/>
</dbReference>
<feature type="transmembrane region" description="Helical" evidence="7">
    <location>
        <begin position="103"/>
        <end position="127"/>
    </location>
</feature>
<feature type="transmembrane region" description="Helical" evidence="7">
    <location>
        <begin position="139"/>
        <end position="159"/>
    </location>
</feature>
<feature type="transmembrane region" description="Helical" evidence="7">
    <location>
        <begin position="306"/>
        <end position="325"/>
    </location>
</feature>
<keyword evidence="4 7" id="KW-0812">Transmembrane</keyword>
<feature type="transmembrane region" description="Helical" evidence="7">
    <location>
        <begin position="203"/>
        <end position="222"/>
    </location>
</feature>
<keyword evidence="6 7" id="KW-0472">Membrane</keyword>
<dbReference type="RefSeq" id="WP_133847432.1">
    <property type="nucleotide sequence ID" value="NZ_SNXZ01000001.1"/>
</dbReference>
<dbReference type="GO" id="GO:0005886">
    <property type="term" value="C:plasma membrane"/>
    <property type="evidence" value="ECO:0007669"/>
    <property type="project" value="UniProtKB-SubCell"/>
</dbReference>
<evidence type="ECO:0000259" key="8">
    <source>
        <dbReference type="PROSITE" id="PS50850"/>
    </source>
</evidence>
<feature type="domain" description="Major facilitator superfamily (MFS) profile" evidence="8">
    <location>
        <begin position="12"/>
        <end position="519"/>
    </location>
</feature>